<dbReference type="SUPFAM" id="SSF56300">
    <property type="entry name" value="Metallo-dependent phosphatases"/>
    <property type="match status" value="1"/>
</dbReference>
<dbReference type="GO" id="GO:0005615">
    <property type="term" value="C:extracellular space"/>
    <property type="evidence" value="ECO:0007669"/>
    <property type="project" value="TreeGrafter"/>
</dbReference>
<dbReference type="EMBL" id="UYSL01006935">
    <property type="protein sequence ID" value="VDL67638.1"/>
    <property type="molecule type" value="Genomic_DNA"/>
</dbReference>
<keyword evidence="1" id="KW-0378">Hydrolase</keyword>
<dbReference type="Proteomes" id="UP000271162">
    <property type="component" value="Unassembled WGS sequence"/>
</dbReference>
<evidence type="ECO:0000256" key="2">
    <source>
        <dbReference type="ARBA" id="ARBA00023180"/>
    </source>
</evidence>
<evidence type="ECO:0000313" key="4">
    <source>
        <dbReference type="Proteomes" id="UP000271162"/>
    </source>
</evidence>
<organism evidence="5">
    <name type="scientific">Nippostrongylus brasiliensis</name>
    <name type="common">Rat hookworm</name>
    <dbReference type="NCBI Taxonomy" id="27835"/>
    <lineage>
        <taxon>Eukaryota</taxon>
        <taxon>Metazoa</taxon>
        <taxon>Ecdysozoa</taxon>
        <taxon>Nematoda</taxon>
        <taxon>Chromadorea</taxon>
        <taxon>Rhabditida</taxon>
        <taxon>Rhabditina</taxon>
        <taxon>Rhabditomorpha</taxon>
        <taxon>Strongyloidea</taxon>
        <taxon>Heligmosomidae</taxon>
        <taxon>Nippostrongylus</taxon>
    </lineage>
</organism>
<name>A0A0N4XNE6_NIPBR</name>
<keyword evidence="2" id="KW-0325">Glycoprotein</keyword>
<evidence type="ECO:0000313" key="3">
    <source>
        <dbReference type="EMBL" id="VDL67638.1"/>
    </source>
</evidence>
<reference evidence="3 4" key="2">
    <citation type="submission" date="2018-11" db="EMBL/GenBank/DDBJ databases">
        <authorList>
            <consortium name="Pathogen Informatics"/>
        </authorList>
    </citation>
    <scope>NUCLEOTIDE SEQUENCE [LARGE SCALE GENOMIC DNA]</scope>
</reference>
<gene>
    <name evidence="3" type="ORF">NBR_LOCUS4049</name>
</gene>
<dbReference type="PANTHER" id="PTHR10340:SF57">
    <property type="entry name" value="METALLOPHOS DOMAIN-CONTAINING PROTEIN"/>
    <property type="match status" value="1"/>
</dbReference>
<sequence>RFLTGGYYKYILGNTTVLVLNTNLYYSGNAAYFNFTNKDDPAGQFAFMESELKSAVNCRKAPNAGCSSTVHIVAHIPPGAFERTPNFTWFRDEYNEKFLKLTVDYANVIGMMLFGHHHTDTFHLVKNNAGTAVQFVLMSPAVTPWFSSLDGAGANNPAFRTYDVNLDWSFDEIVWVCLL</sequence>
<evidence type="ECO:0000313" key="5">
    <source>
        <dbReference type="WBParaSite" id="NBR_0000404801-mRNA-1"/>
    </source>
</evidence>
<protein>
    <submittedName>
        <fullName evidence="5">Metallophos domain-containing protein</fullName>
    </submittedName>
</protein>
<keyword evidence="4" id="KW-1185">Reference proteome</keyword>
<dbReference type="OMA" id="EAYGMET"/>
<dbReference type="AlphaFoldDB" id="A0A0N4XNE6"/>
<dbReference type="WBParaSite" id="NBR_0000404801-mRNA-1">
    <property type="protein sequence ID" value="NBR_0000404801-mRNA-1"/>
    <property type="gene ID" value="NBR_0000404801"/>
</dbReference>
<evidence type="ECO:0000256" key="1">
    <source>
        <dbReference type="ARBA" id="ARBA00022801"/>
    </source>
</evidence>
<accession>A0A0N4XNE6</accession>
<dbReference type="GO" id="GO:0008081">
    <property type="term" value="F:phosphoric diester hydrolase activity"/>
    <property type="evidence" value="ECO:0007669"/>
    <property type="project" value="TreeGrafter"/>
</dbReference>
<proteinExistence type="predicted"/>
<reference evidence="5" key="1">
    <citation type="submission" date="2017-02" db="UniProtKB">
        <authorList>
            <consortium name="WormBaseParasite"/>
        </authorList>
    </citation>
    <scope>IDENTIFICATION</scope>
</reference>
<dbReference type="PANTHER" id="PTHR10340">
    <property type="entry name" value="SPHINGOMYELIN PHOSPHODIESTERASE"/>
    <property type="match status" value="1"/>
</dbReference>
<dbReference type="InterPro" id="IPR029052">
    <property type="entry name" value="Metallo-depent_PP-like"/>
</dbReference>
<dbReference type="STRING" id="27835.A0A0N4XNE6"/>